<feature type="compositionally biased region" description="Basic and acidic residues" evidence="1">
    <location>
        <begin position="1"/>
        <end position="16"/>
    </location>
</feature>
<sequence length="51" mass="5812">MICEGKSGRYRTEAEARQSAGWVKSQNPGSHQMKVYHCDQCGMWHLTTRGL</sequence>
<evidence type="ECO:0000313" key="2">
    <source>
        <dbReference type="EMBL" id="CAB4881189.1"/>
    </source>
</evidence>
<feature type="region of interest" description="Disordered" evidence="1">
    <location>
        <begin position="1"/>
        <end position="25"/>
    </location>
</feature>
<gene>
    <name evidence="2" type="ORF">UFOPK3444_01442</name>
</gene>
<accession>A0A6J7EM05</accession>
<proteinExistence type="predicted"/>
<dbReference type="AlphaFoldDB" id="A0A6J7EM05"/>
<name>A0A6J7EM05_9ZZZZ</name>
<protein>
    <submittedName>
        <fullName evidence="2">Unannotated protein</fullName>
    </submittedName>
</protein>
<dbReference type="EMBL" id="CAFBLU010000035">
    <property type="protein sequence ID" value="CAB4881189.1"/>
    <property type="molecule type" value="Genomic_DNA"/>
</dbReference>
<evidence type="ECO:0000256" key="1">
    <source>
        <dbReference type="SAM" id="MobiDB-lite"/>
    </source>
</evidence>
<organism evidence="2">
    <name type="scientific">freshwater metagenome</name>
    <dbReference type="NCBI Taxonomy" id="449393"/>
    <lineage>
        <taxon>unclassified sequences</taxon>
        <taxon>metagenomes</taxon>
        <taxon>ecological metagenomes</taxon>
    </lineage>
</organism>
<reference evidence="2" key="1">
    <citation type="submission" date="2020-05" db="EMBL/GenBank/DDBJ databases">
        <authorList>
            <person name="Chiriac C."/>
            <person name="Salcher M."/>
            <person name="Ghai R."/>
            <person name="Kavagutti S V."/>
        </authorList>
    </citation>
    <scope>NUCLEOTIDE SEQUENCE</scope>
</reference>